<feature type="compositionally biased region" description="Polar residues" evidence="1">
    <location>
        <begin position="848"/>
        <end position="857"/>
    </location>
</feature>
<sequence length="966" mass="106514">MASPRRARSLFLSPEKAELLAAREINNLVHRVEVVPRKAGPRQGRRTDIVMDRDSGDERHMSKASTINAVDHFCEEYRPPSVALHRLSYLNKELPPPPLSESTAQTPHQSNAVSRVYKQKHAACQTVISIHSRYSTPIKPSTPSRLSIISSQEGDSGDRISIRSRYSTQDPIPIDNTVSRSNTRASVAIDRWRPPDVGKESGKSSRRQTSGSISPSTIPHHEMVSEVVDQTIAVVDPQETKTNPGALQIIPQKPLVGTKSREMVPRSRSDRKASVGWTFHDGLILRNDDRLQSTTGTSTGNANLDLGAKSKHMIPIHWSFHEGMIFRADQCTEDEDGSSKAKSKRMIPIGWSFYEGFAFRPDGSIEAISKATGRSEEIVPRSKSKRMIPIGWTFQEGLIFTIDDSVRDALTSSDKSKDIESEARAQRLPIAWSFHDGFILGNNAKVRDTSKKACDNTEVATMPRSKRTVGWTFTDGLIIQSGAGTSPNNGGIATRTQSKRSVTWTFSDGLIIKAHVGASLKNRKLATGTSPRQGISWSFHDGLVIRTNSRVAKRSGQNRSTSTSTESRGMSASWGFYEGLTIKQRSISKGKGKGKGVDRNLHPLFPKPNAGQRRRITYTFWDGVTMRTIDGASSRALTQSKSKLGWTFHDGICRTTVEPSNQVSTRAQPKRTYGWTFYDGLRIEPNVEAGTFSKTSSAIRGPASPNSRSAQLTNRDTLSLPNEKRAELFPKRPSEDAVSDVPDEAALDEEQLDSSQRLKPLPSSISPKEPDLSPKSKPPPQSSPSSGVSYFSAQPGSSNVNLVPVQDRPRRPPTSRANTRLETSPSVSDTRYYVIEKGKAVAKDAFNQPPTSNSNKDATPLLLKSRIRQKPLRSRPSLEDWDGTFPRSTFESATRRRQRSKTKLPIENGNGTPPALAPRRTDVPPPTASKYHIEHIEDGNAVPTSTDPLLQSQALSAMRKNIIVGY</sequence>
<evidence type="ECO:0000313" key="2">
    <source>
        <dbReference type="EMBL" id="KAF6223329.1"/>
    </source>
</evidence>
<feature type="compositionally biased region" description="Polar residues" evidence="1">
    <location>
        <begin position="207"/>
        <end position="217"/>
    </location>
</feature>
<feature type="region of interest" description="Disordered" evidence="1">
    <location>
        <begin position="135"/>
        <end position="221"/>
    </location>
</feature>
<dbReference type="RefSeq" id="XP_037152546.1">
    <property type="nucleotide sequence ID" value="XM_037291111.1"/>
</dbReference>
<dbReference type="GeneID" id="59328590"/>
<dbReference type="AlphaFoldDB" id="A0A8H6CHI0"/>
<reference evidence="2 3" key="1">
    <citation type="journal article" date="2020" name="Genomics">
        <title>Complete, high-quality genomes from long-read metagenomic sequencing of two wolf lichen thalli reveals enigmatic genome architecture.</title>
        <authorList>
            <person name="McKenzie S.K."/>
            <person name="Walston R.F."/>
            <person name="Allen J.L."/>
        </authorList>
    </citation>
    <scope>NUCLEOTIDE SEQUENCE [LARGE SCALE GENOMIC DNA]</scope>
    <source>
        <strain evidence="2">WasteWater1</strain>
    </source>
</reference>
<feature type="compositionally biased region" description="Acidic residues" evidence="1">
    <location>
        <begin position="737"/>
        <end position="752"/>
    </location>
</feature>
<feature type="region of interest" description="Disordered" evidence="1">
    <location>
        <begin position="693"/>
        <end position="929"/>
    </location>
</feature>
<evidence type="ECO:0000313" key="3">
    <source>
        <dbReference type="Proteomes" id="UP000593566"/>
    </source>
</evidence>
<accession>A0A8H6CHI0</accession>
<feature type="compositionally biased region" description="Polar residues" evidence="1">
    <location>
        <begin position="135"/>
        <end position="154"/>
    </location>
</feature>
<feature type="region of interest" description="Disordered" evidence="1">
    <location>
        <begin position="588"/>
        <end position="608"/>
    </location>
</feature>
<feature type="compositionally biased region" description="Polar residues" evidence="1">
    <location>
        <begin position="693"/>
        <end position="720"/>
    </location>
</feature>
<dbReference type="Proteomes" id="UP000593566">
    <property type="component" value="Unassembled WGS sequence"/>
</dbReference>
<name>A0A8H6CHI0_9LECA</name>
<gene>
    <name evidence="2" type="ORF">HO133_000171</name>
</gene>
<dbReference type="EMBL" id="JACCJB010000010">
    <property type="protein sequence ID" value="KAF6223329.1"/>
    <property type="molecule type" value="Genomic_DNA"/>
</dbReference>
<keyword evidence="3" id="KW-1185">Reference proteome</keyword>
<feature type="compositionally biased region" description="Low complexity" evidence="1">
    <location>
        <begin position="783"/>
        <end position="792"/>
    </location>
</feature>
<evidence type="ECO:0000256" key="1">
    <source>
        <dbReference type="SAM" id="MobiDB-lite"/>
    </source>
</evidence>
<feature type="compositionally biased region" description="Polar residues" evidence="1">
    <location>
        <begin position="815"/>
        <end position="829"/>
    </location>
</feature>
<feature type="compositionally biased region" description="Polar residues" evidence="1">
    <location>
        <begin position="164"/>
        <end position="185"/>
    </location>
</feature>
<organism evidence="2 3">
    <name type="scientific">Letharia lupina</name>
    <dbReference type="NCBI Taxonomy" id="560253"/>
    <lineage>
        <taxon>Eukaryota</taxon>
        <taxon>Fungi</taxon>
        <taxon>Dikarya</taxon>
        <taxon>Ascomycota</taxon>
        <taxon>Pezizomycotina</taxon>
        <taxon>Lecanoromycetes</taxon>
        <taxon>OSLEUM clade</taxon>
        <taxon>Lecanoromycetidae</taxon>
        <taxon>Lecanorales</taxon>
        <taxon>Lecanorineae</taxon>
        <taxon>Parmeliaceae</taxon>
        <taxon>Letharia</taxon>
    </lineage>
</organism>
<feature type="compositionally biased region" description="Basic and acidic residues" evidence="1">
    <location>
        <begin position="722"/>
        <end position="735"/>
    </location>
</feature>
<feature type="compositionally biased region" description="Basic and acidic residues" evidence="1">
    <location>
        <begin position="190"/>
        <end position="203"/>
    </location>
</feature>
<proteinExistence type="predicted"/>
<protein>
    <submittedName>
        <fullName evidence="2">Uncharacterized protein</fullName>
    </submittedName>
</protein>
<comment type="caution">
    <text evidence="2">The sequence shown here is derived from an EMBL/GenBank/DDBJ whole genome shotgun (WGS) entry which is preliminary data.</text>
</comment>